<dbReference type="KEGG" id="sfi:SFUL_4881"/>
<reference evidence="2 3" key="1">
    <citation type="submission" date="2013-04" db="EMBL/GenBank/DDBJ databases">
        <title>Complete genome sequence of Streptomyces fulvissimus.</title>
        <authorList>
            <person name="Myronovskyi M."/>
            <person name="Tokovenko B."/>
            <person name="Manderscheid N."/>
            <person name="Petzke L."/>
            <person name="Luzhetskyy A."/>
        </authorList>
    </citation>
    <scope>NUCLEOTIDE SEQUENCE [LARGE SCALE GENOMIC DNA]</scope>
    <source>
        <strain evidence="2 3">DSM 40593</strain>
    </source>
</reference>
<dbReference type="EMBL" id="CP005080">
    <property type="protein sequence ID" value="AGK79777.1"/>
    <property type="molecule type" value="Genomic_DNA"/>
</dbReference>
<evidence type="ECO:0000313" key="2">
    <source>
        <dbReference type="EMBL" id="AGK79777.1"/>
    </source>
</evidence>
<accession>N0D3D3</accession>
<keyword evidence="1" id="KW-0472">Membrane</keyword>
<protein>
    <submittedName>
        <fullName evidence="2">Uncharacterized protein</fullName>
    </submittedName>
</protein>
<gene>
    <name evidence="2" type="ORF">SFUL_4881</name>
</gene>
<evidence type="ECO:0000256" key="1">
    <source>
        <dbReference type="SAM" id="Phobius"/>
    </source>
</evidence>
<proteinExistence type="predicted"/>
<evidence type="ECO:0000313" key="3">
    <source>
        <dbReference type="Proteomes" id="UP000013304"/>
    </source>
</evidence>
<dbReference type="AlphaFoldDB" id="N0D3D3"/>
<organism evidence="2 3">
    <name type="scientific">Streptomyces microflavus DSM 40593</name>
    <dbReference type="NCBI Taxonomy" id="1303692"/>
    <lineage>
        <taxon>Bacteria</taxon>
        <taxon>Bacillati</taxon>
        <taxon>Actinomycetota</taxon>
        <taxon>Actinomycetes</taxon>
        <taxon>Kitasatosporales</taxon>
        <taxon>Streptomycetaceae</taxon>
        <taxon>Streptomyces</taxon>
    </lineage>
</organism>
<dbReference type="HOGENOM" id="CLU_1936938_0_0_11"/>
<dbReference type="eggNOG" id="ENOG5033M6Z">
    <property type="taxonomic scope" value="Bacteria"/>
</dbReference>
<sequence>MTDPIEQGARAAAQRLTTPAYANLAHEVEVALHNRGTDRRPVQYTDPVALAGLIVSIATLAWTVYNDIRSRNSAAPASTPDTVARRVRLELDQADMPTPPLAPADRDRIITTTVEETLRAAPEPDSDHRR</sequence>
<name>N0D3D3_STRMI</name>
<keyword evidence="1" id="KW-1133">Transmembrane helix</keyword>
<dbReference type="PATRIC" id="fig|1303692.3.peg.4905"/>
<dbReference type="OrthoDB" id="3383684at2"/>
<keyword evidence="1" id="KW-0812">Transmembrane</keyword>
<feature type="transmembrane region" description="Helical" evidence="1">
    <location>
        <begin position="48"/>
        <end position="65"/>
    </location>
</feature>
<dbReference type="RefSeq" id="WP_015611099.1">
    <property type="nucleotide sequence ID" value="NC_021177.1"/>
</dbReference>
<dbReference type="Proteomes" id="UP000013304">
    <property type="component" value="Chromosome"/>
</dbReference>